<dbReference type="PROSITE" id="PS51257">
    <property type="entry name" value="PROKAR_LIPOPROTEIN"/>
    <property type="match status" value="1"/>
</dbReference>
<reference evidence="2 3" key="1">
    <citation type="submission" date="2019-01" db="EMBL/GenBank/DDBJ databases">
        <title>Insights into ecological role of a new deltaproteobacterial order Candidatus Sinidesulfobacterales (Sva0485) by metagenomics and metatranscriptomics.</title>
        <authorList>
            <person name="Tan S."/>
            <person name="Liu J."/>
            <person name="Fang Y."/>
            <person name="Hedlund B."/>
            <person name="Lian Z.-H."/>
            <person name="Huang L.-Y."/>
            <person name="Li J.-T."/>
            <person name="Huang L.-N."/>
            <person name="Li W.-J."/>
            <person name="Jiang H.-C."/>
            <person name="Dong H.-L."/>
            <person name="Shu W.-S."/>
        </authorList>
    </citation>
    <scope>NUCLEOTIDE SEQUENCE [LARGE SCALE GENOMIC DNA]</scope>
    <source>
        <strain evidence="2">AP4</strain>
    </source>
</reference>
<gene>
    <name evidence="2" type="ORF">EVJ48_04655</name>
</gene>
<proteinExistence type="predicted"/>
<evidence type="ECO:0000313" key="3">
    <source>
        <dbReference type="Proteomes" id="UP000322454"/>
    </source>
</evidence>
<feature type="signal peptide" evidence="1">
    <location>
        <begin position="1"/>
        <end position="25"/>
    </location>
</feature>
<name>A0A520XEA9_9DELT</name>
<evidence type="ECO:0000256" key="1">
    <source>
        <dbReference type="SAM" id="SignalP"/>
    </source>
</evidence>
<keyword evidence="1" id="KW-0732">Signal</keyword>
<accession>A0A520XEA9</accession>
<organism evidence="2 3">
    <name type="scientific">Candidatus Acidulodesulfobacterium acidiphilum</name>
    <dbReference type="NCBI Taxonomy" id="2597224"/>
    <lineage>
        <taxon>Bacteria</taxon>
        <taxon>Deltaproteobacteria</taxon>
        <taxon>Candidatus Acidulodesulfobacterales</taxon>
        <taxon>Candidatus Acidulodesulfobacterium</taxon>
    </lineage>
</organism>
<dbReference type="EMBL" id="SHMQ01000010">
    <property type="protein sequence ID" value="RZV39486.1"/>
    <property type="molecule type" value="Genomic_DNA"/>
</dbReference>
<evidence type="ECO:0000313" key="2">
    <source>
        <dbReference type="EMBL" id="RZV39486.1"/>
    </source>
</evidence>
<evidence type="ECO:0008006" key="4">
    <source>
        <dbReference type="Google" id="ProtNLM"/>
    </source>
</evidence>
<comment type="caution">
    <text evidence="2">The sequence shown here is derived from an EMBL/GenBank/DDBJ whole genome shotgun (WGS) entry which is preliminary data.</text>
</comment>
<dbReference type="AlphaFoldDB" id="A0A520XEA9"/>
<dbReference type="Proteomes" id="UP000322454">
    <property type="component" value="Unassembled WGS sequence"/>
</dbReference>
<feature type="chain" id="PRO_5022114822" description="Outer membrane protein assembly factor BamE" evidence="1">
    <location>
        <begin position="26"/>
        <end position="133"/>
    </location>
</feature>
<protein>
    <recommendedName>
        <fullName evidence="4">Outer membrane protein assembly factor BamE</fullName>
    </recommendedName>
</protein>
<sequence length="133" mass="14643">MKKSKILLLLILALTISAATLSGCAAGIGNGRIANESNNTISRKIIKGKTTKSQIKQMFGDPEKISFNSKGDSMWTYEYQHEHDTVAAYIPVVNLFAKDVKGHKKMLVILFNKKGIVKNYAFTNSVNSISFGM</sequence>